<dbReference type="PANTHER" id="PTHR10105:SF2">
    <property type="entry name" value="AGAP003297-PA"/>
    <property type="match status" value="1"/>
</dbReference>
<name>A0A6H5IPY5_9HYME</name>
<feature type="transmembrane region" description="Helical" evidence="7">
    <location>
        <begin position="82"/>
        <end position="100"/>
    </location>
</feature>
<evidence type="ECO:0000256" key="7">
    <source>
        <dbReference type="SAM" id="Phobius"/>
    </source>
</evidence>
<dbReference type="GO" id="GO:0008430">
    <property type="term" value="F:selenium binding"/>
    <property type="evidence" value="ECO:0007669"/>
    <property type="project" value="InterPro"/>
</dbReference>
<protein>
    <recommendedName>
        <fullName evidence="8">Selenoprotein P N-terminal domain-containing protein</fullName>
    </recommendedName>
</protein>
<keyword evidence="7" id="KW-0472">Membrane</keyword>
<proteinExistence type="predicted"/>
<evidence type="ECO:0000256" key="4">
    <source>
        <dbReference type="ARBA" id="ARBA00022933"/>
    </source>
</evidence>
<organism evidence="9 10">
    <name type="scientific">Trichogramma brassicae</name>
    <dbReference type="NCBI Taxonomy" id="86971"/>
    <lineage>
        <taxon>Eukaryota</taxon>
        <taxon>Metazoa</taxon>
        <taxon>Ecdysozoa</taxon>
        <taxon>Arthropoda</taxon>
        <taxon>Hexapoda</taxon>
        <taxon>Insecta</taxon>
        <taxon>Pterygota</taxon>
        <taxon>Neoptera</taxon>
        <taxon>Endopterygota</taxon>
        <taxon>Hymenoptera</taxon>
        <taxon>Apocrita</taxon>
        <taxon>Proctotrupomorpha</taxon>
        <taxon>Chalcidoidea</taxon>
        <taxon>Trichogrammatidae</taxon>
        <taxon>Trichogramma</taxon>
    </lineage>
</organism>
<keyword evidence="2" id="KW-0964">Secreted</keyword>
<dbReference type="InterPro" id="IPR037941">
    <property type="entry name" value="SeP"/>
</dbReference>
<evidence type="ECO:0000256" key="5">
    <source>
        <dbReference type="ARBA" id="ARBA00023180"/>
    </source>
</evidence>
<keyword evidence="3" id="KW-0732">Signal</keyword>
<evidence type="ECO:0000256" key="6">
    <source>
        <dbReference type="SAM" id="MobiDB-lite"/>
    </source>
</evidence>
<reference evidence="9 10" key="1">
    <citation type="submission" date="2020-02" db="EMBL/GenBank/DDBJ databases">
        <authorList>
            <person name="Ferguson B K."/>
        </authorList>
    </citation>
    <scope>NUCLEOTIDE SEQUENCE [LARGE SCALE GENOMIC DNA]</scope>
</reference>
<sequence>MKMHVWIAMTKTQVMQQVNEKKCCDARRNKGYYYCSGSFYDSNAGVPQSNKKSNITDLMVSIRARRAVLVQYLAERTMRPPIGSIIFSLLLVVLLLTLSGCQSTQAAATNRRAPIQRDAATTTTRFKKSWGEQKQQLLRGYRPEQCSNMRFWDFQIGSVSVLGFFDSAWQSSHNQSVMLRELMERMDRNGFDQIQYFVINAARERSLQEAAAYPAESSTADDDGGAGAYSYEDEQQQQRLASEEPPDFFDRATDALIESLGPDVMFTQDNSDLQIWDTFDVQRDQILILDRCGRLTYEVIAPWSNLEFAYVKAAILSTYHDEPCGYCEMDAYSDYRPEFHQEHYSTSPDVAPSGDEDDDDSARMSMAPSDDALPSGTAAIEDTSRAANEEGRTVIPISENRTADDKIDASAEVQMVELYDSTTSLSASLPDGTREEETTALVTEEPETISAVDETTSTWWPDKSIDAVTESDVSSGMTEDSTQFESFATTIDADGFEPSLVNDSFSEIAPTGNTEIINSTEFDALLESDYTSLVLFSLME</sequence>
<dbReference type="EMBL" id="CADCXV010000966">
    <property type="protein sequence ID" value="CAB0039515.1"/>
    <property type="molecule type" value="Genomic_DNA"/>
</dbReference>
<evidence type="ECO:0000256" key="1">
    <source>
        <dbReference type="ARBA" id="ARBA00004613"/>
    </source>
</evidence>
<gene>
    <name evidence="9" type="ORF">TBRA_LOCUS11256</name>
</gene>
<keyword evidence="4" id="KW-0712">Selenocysteine</keyword>
<dbReference type="GO" id="GO:0005576">
    <property type="term" value="C:extracellular region"/>
    <property type="evidence" value="ECO:0007669"/>
    <property type="project" value="UniProtKB-SubCell"/>
</dbReference>
<feature type="region of interest" description="Disordered" evidence="6">
    <location>
        <begin position="342"/>
        <end position="376"/>
    </location>
</feature>
<evidence type="ECO:0000313" key="10">
    <source>
        <dbReference type="Proteomes" id="UP000479190"/>
    </source>
</evidence>
<dbReference type="Pfam" id="PF04592">
    <property type="entry name" value="SelP_N"/>
    <property type="match status" value="1"/>
</dbReference>
<dbReference type="GO" id="GO:0001887">
    <property type="term" value="P:selenium compound metabolic process"/>
    <property type="evidence" value="ECO:0007669"/>
    <property type="project" value="TreeGrafter"/>
</dbReference>
<evidence type="ECO:0000256" key="3">
    <source>
        <dbReference type="ARBA" id="ARBA00022729"/>
    </source>
</evidence>
<evidence type="ECO:0000259" key="8">
    <source>
        <dbReference type="Pfam" id="PF04592"/>
    </source>
</evidence>
<evidence type="ECO:0000313" key="9">
    <source>
        <dbReference type="EMBL" id="CAB0039515.1"/>
    </source>
</evidence>
<keyword evidence="5" id="KW-0325">Glycoprotein</keyword>
<feature type="domain" description="Selenoprotein P N-terminal" evidence="8">
    <location>
        <begin position="265"/>
        <end position="334"/>
    </location>
</feature>
<comment type="subcellular location">
    <subcellularLocation>
        <location evidence="1">Secreted</location>
    </subcellularLocation>
</comment>
<accession>A0A6H5IPY5</accession>
<dbReference type="InterPro" id="IPR007671">
    <property type="entry name" value="Selenoprotein-P_N"/>
</dbReference>
<dbReference type="OrthoDB" id="6134775at2759"/>
<evidence type="ECO:0000256" key="2">
    <source>
        <dbReference type="ARBA" id="ARBA00022525"/>
    </source>
</evidence>
<keyword evidence="7" id="KW-0812">Transmembrane</keyword>
<dbReference type="AlphaFoldDB" id="A0A6H5IPY5"/>
<dbReference type="Proteomes" id="UP000479190">
    <property type="component" value="Unassembled WGS sequence"/>
</dbReference>
<dbReference type="PANTHER" id="PTHR10105">
    <property type="entry name" value="SELENOPROTEIN P"/>
    <property type="match status" value="1"/>
</dbReference>
<keyword evidence="10" id="KW-1185">Reference proteome</keyword>
<keyword evidence="7" id="KW-1133">Transmembrane helix</keyword>
<feature type="region of interest" description="Disordered" evidence="6">
    <location>
        <begin position="210"/>
        <end position="243"/>
    </location>
</feature>